<protein>
    <submittedName>
        <fullName evidence="2">Uncharacterized protein</fullName>
    </submittedName>
</protein>
<organism evidence="2 3">
    <name type="scientific">Rhizophlyctis rosea</name>
    <dbReference type="NCBI Taxonomy" id="64517"/>
    <lineage>
        <taxon>Eukaryota</taxon>
        <taxon>Fungi</taxon>
        <taxon>Fungi incertae sedis</taxon>
        <taxon>Chytridiomycota</taxon>
        <taxon>Chytridiomycota incertae sedis</taxon>
        <taxon>Chytridiomycetes</taxon>
        <taxon>Rhizophlyctidales</taxon>
        <taxon>Rhizophlyctidaceae</taxon>
        <taxon>Rhizophlyctis</taxon>
    </lineage>
</organism>
<dbReference type="AlphaFoldDB" id="A0AAD5SAY4"/>
<feature type="region of interest" description="Disordered" evidence="1">
    <location>
        <begin position="1"/>
        <end position="123"/>
    </location>
</feature>
<sequence length="129" mass="13486">MRGAEGYTPGAGWGGKEMEMSYPGPRGHARQKSTTSAVSGVGSGVGSNVGSGVGGAGRQGRQPSLKKKASQLMGKSKRNDDLDDVSMRDIKAWTVRPQPPTDSHHYNHQNGSGAKAEKKDKDGGCCIIC</sequence>
<dbReference type="EMBL" id="JADGJD010001534">
    <property type="protein sequence ID" value="KAJ3040771.1"/>
    <property type="molecule type" value="Genomic_DNA"/>
</dbReference>
<name>A0AAD5SAY4_9FUNG</name>
<evidence type="ECO:0000313" key="3">
    <source>
        <dbReference type="Proteomes" id="UP001212841"/>
    </source>
</evidence>
<evidence type="ECO:0000313" key="2">
    <source>
        <dbReference type="EMBL" id="KAJ3040771.1"/>
    </source>
</evidence>
<feature type="compositionally biased region" description="Basic and acidic residues" evidence="1">
    <location>
        <begin position="77"/>
        <end position="91"/>
    </location>
</feature>
<gene>
    <name evidence="2" type="ORF">HK097_002471</name>
</gene>
<proteinExistence type="predicted"/>
<comment type="caution">
    <text evidence="2">The sequence shown here is derived from an EMBL/GenBank/DDBJ whole genome shotgun (WGS) entry which is preliminary data.</text>
</comment>
<evidence type="ECO:0000256" key="1">
    <source>
        <dbReference type="SAM" id="MobiDB-lite"/>
    </source>
</evidence>
<feature type="compositionally biased region" description="Gly residues" evidence="1">
    <location>
        <begin position="41"/>
        <end position="58"/>
    </location>
</feature>
<dbReference type="Proteomes" id="UP001212841">
    <property type="component" value="Unassembled WGS sequence"/>
</dbReference>
<accession>A0AAD5SAY4</accession>
<keyword evidence="3" id="KW-1185">Reference proteome</keyword>
<reference evidence="2" key="1">
    <citation type="submission" date="2020-05" db="EMBL/GenBank/DDBJ databases">
        <title>Phylogenomic resolution of chytrid fungi.</title>
        <authorList>
            <person name="Stajich J.E."/>
            <person name="Amses K."/>
            <person name="Simmons R."/>
            <person name="Seto K."/>
            <person name="Myers J."/>
            <person name="Bonds A."/>
            <person name="Quandt C.A."/>
            <person name="Barry K."/>
            <person name="Liu P."/>
            <person name="Grigoriev I."/>
            <person name="Longcore J.E."/>
            <person name="James T.Y."/>
        </authorList>
    </citation>
    <scope>NUCLEOTIDE SEQUENCE</scope>
    <source>
        <strain evidence="2">JEL0318</strain>
    </source>
</reference>